<keyword evidence="4 12" id="KW-0813">Transport</keyword>
<dbReference type="eggNOG" id="KOG3440">
    <property type="taxonomic scope" value="Eukaryota"/>
</dbReference>
<keyword evidence="9 12" id="KW-0472">Membrane</keyword>
<dbReference type="Pfam" id="PF02271">
    <property type="entry name" value="UCR_14kD"/>
    <property type="match status" value="1"/>
</dbReference>
<evidence type="ECO:0000256" key="1">
    <source>
        <dbReference type="ARBA" id="ARBA00004443"/>
    </source>
</evidence>
<dbReference type="KEGG" id="dpl:KGM_215645"/>
<dbReference type="OrthoDB" id="425749at2759"/>
<gene>
    <name evidence="13" type="ORF">KGM_215645</name>
</gene>
<dbReference type="FunCoup" id="A0A212F991">
    <property type="interactions" value="483"/>
</dbReference>
<comment type="subunit">
    <text evidence="11">Component of the ubiquinol-cytochrome c oxidoreductase (cytochrome b-c1 complex, complex III, CIII), a multisubunit enzyme composed of 11 subunits. The complex is composed of 3 respiratory subunits cytochrome b, cytochrome c1 and Rieske protein UQCRFS1, 2 core protein subunits UQCRC1/QCR1 and UQCRC2/QCR2, and 6 low-molecular weight protein subunits UQCRH/QCR6, UQCRB/QCR7, UQCRQ/QCR8, UQCR10/QCR9, UQCR11/QCR10 and subunit 9, the cleavage product of Rieske protein UQCRFS1. The complex exists as an obligatory dimer and forms supercomplexes (SCs) in the inner mitochondrial membrane with NADH-ubiquinone oxidoreductase (complex I, CI) and cytochrome c oxidase (complex IV, CIV), resulting in different assemblies (supercomplex SCI(1)III(2)IV(1) and megacomplex MCI(2)III(2)IV(2)).</text>
</comment>
<evidence type="ECO:0000313" key="14">
    <source>
        <dbReference type="Proteomes" id="UP000007151"/>
    </source>
</evidence>
<dbReference type="PANTHER" id="PTHR12022">
    <property type="entry name" value="UBIQUINOL-CYTOCHROME C REDUCTASE COMPLEX 14 KD PROTEIN"/>
    <property type="match status" value="1"/>
</dbReference>
<dbReference type="FunFam" id="1.10.1090.10:FF:000001">
    <property type="entry name" value="Cytochrome b-c1 complex subunit 7"/>
    <property type="match status" value="1"/>
</dbReference>
<comment type="subunit">
    <text evidence="10">Component of the ubiquinol-cytochrome c oxidoreductase (cytochrome b-c1 complex, complex III, CIII), a multisubunit enzyme composed of 3 respiratory subunits cytochrome b, cytochrome c1 and Rieske protein, 2 core protein subunits, and additional low-molecular weight protein subunits. The complex exists as an obligatory dimer and forms supercomplexes (SCs) in the inner mitochondrial membrane with cytochrome c oxidase (complex IV, CIV).</text>
</comment>
<evidence type="ECO:0000256" key="3">
    <source>
        <dbReference type="ARBA" id="ARBA00016323"/>
    </source>
</evidence>
<keyword evidence="6 12" id="KW-0999">Mitochondrion inner membrane</keyword>
<dbReference type="Proteomes" id="UP000007151">
    <property type="component" value="Unassembled WGS sequence"/>
</dbReference>
<comment type="caution">
    <text evidence="13">The sequence shown here is derived from an EMBL/GenBank/DDBJ whole genome shotgun (WGS) entry which is preliminary data.</text>
</comment>
<keyword evidence="7 12" id="KW-0249">Electron transport</keyword>
<dbReference type="GO" id="GO:0006122">
    <property type="term" value="P:mitochondrial electron transport, ubiquinol to cytochrome c"/>
    <property type="evidence" value="ECO:0007669"/>
    <property type="project" value="InterPro"/>
</dbReference>
<evidence type="ECO:0000256" key="6">
    <source>
        <dbReference type="ARBA" id="ARBA00022792"/>
    </source>
</evidence>
<keyword evidence="14" id="KW-1185">Reference proteome</keyword>
<evidence type="ECO:0000313" key="13">
    <source>
        <dbReference type="EMBL" id="OWR50290.1"/>
    </source>
</evidence>
<keyword evidence="8 12" id="KW-0496">Mitochondrion</keyword>
<reference evidence="13 14" key="1">
    <citation type="journal article" date="2011" name="Cell">
        <title>The monarch butterfly genome yields insights into long-distance migration.</title>
        <authorList>
            <person name="Zhan S."/>
            <person name="Merlin C."/>
            <person name="Boore J.L."/>
            <person name="Reppert S.M."/>
        </authorList>
    </citation>
    <scope>NUCLEOTIDE SEQUENCE [LARGE SCALE GENOMIC DNA]</scope>
    <source>
        <strain evidence="13">F-2</strain>
    </source>
</reference>
<evidence type="ECO:0000256" key="11">
    <source>
        <dbReference type="ARBA" id="ARBA00046393"/>
    </source>
</evidence>
<protein>
    <recommendedName>
        <fullName evidence="3 12">Cytochrome b-c1 complex subunit 7</fullName>
    </recommendedName>
</protein>
<dbReference type="STRING" id="278856.A0A212F991"/>
<dbReference type="PIRSF" id="PIRSF000022">
    <property type="entry name" value="Bc1_14K"/>
    <property type="match status" value="1"/>
</dbReference>
<dbReference type="GO" id="GO:0045275">
    <property type="term" value="C:respiratory chain complex III"/>
    <property type="evidence" value="ECO:0007669"/>
    <property type="project" value="InterPro"/>
</dbReference>
<dbReference type="PANTHER" id="PTHR12022:SF0">
    <property type="entry name" value="CYTOCHROME B-C1 COMPLEX SUBUNIT 7"/>
    <property type="match status" value="1"/>
</dbReference>
<keyword evidence="5 12" id="KW-0679">Respiratory chain</keyword>
<dbReference type="InterPro" id="IPR003197">
    <property type="entry name" value="QCR7"/>
</dbReference>
<comment type="subcellular location">
    <subcellularLocation>
        <location evidence="1">Mitochondrion inner membrane</location>
        <topology evidence="1">Peripheral membrane protein</topology>
        <orientation evidence="1">Matrix side</orientation>
    </subcellularLocation>
</comment>
<evidence type="ECO:0000256" key="5">
    <source>
        <dbReference type="ARBA" id="ARBA00022660"/>
    </source>
</evidence>
<dbReference type="InterPro" id="IPR036544">
    <property type="entry name" value="QCR7_sf"/>
</dbReference>
<sequence length="108" mass="13034">MALRTTAVLRSSLSKWAYNLSGFNKYGLLRDDCLYENEDVKEALRRLPDHVVDERNFRLVRATQLSLQKIVLPKEEWTKYEEDKLYLTPIVDQVIKERKEREKWEKEF</sequence>
<name>A0A212F991_DANPL</name>
<evidence type="ECO:0000256" key="2">
    <source>
        <dbReference type="ARBA" id="ARBA00008554"/>
    </source>
</evidence>
<evidence type="ECO:0000256" key="4">
    <source>
        <dbReference type="ARBA" id="ARBA00022448"/>
    </source>
</evidence>
<proteinExistence type="inferred from homology"/>
<dbReference type="GO" id="GO:0005743">
    <property type="term" value="C:mitochondrial inner membrane"/>
    <property type="evidence" value="ECO:0007669"/>
    <property type="project" value="UniProtKB-SubCell"/>
</dbReference>
<comment type="similarity">
    <text evidence="2 12">Belongs to the UQCRB/QCR7 family.</text>
</comment>
<organism evidence="13 14">
    <name type="scientific">Danaus plexippus plexippus</name>
    <dbReference type="NCBI Taxonomy" id="278856"/>
    <lineage>
        <taxon>Eukaryota</taxon>
        <taxon>Metazoa</taxon>
        <taxon>Ecdysozoa</taxon>
        <taxon>Arthropoda</taxon>
        <taxon>Hexapoda</taxon>
        <taxon>Insecta</taxon>
        <taxon>Pterygota</taxon>
        <taxon>Neoptera</taxon>
        <taxon>Endopterygota</taxon>
        <taxon>Lepidoptera</taxon>
        <taxon>Glossata</taxon>
        <taxon>Ditrysia</taxon>
        <taxon>Papilionoidea</taxon>
        <taxon>Nymphalidae</taxon>
        <taxon>Danainae</taxon>
        <taxon>Danaini</taxon>
        <taxon>Danaina</taxon>
        <taxon>Danaus</taxon>
        <taxon>Danaus</taxon>
    </lineage>
</organism>
<evidence type="ECO:0000256" key="7">
    <source>
        <dbReference type="ARBA" id="ARBA00022982"/>
    </source>
</evidence>
<accession>A0A212F991</accession>
<evidence type="ECO:0000256" key="12">
    <source>
        <dbReference type="PIRNR" id="PIRNR000022"/>
    </source>
</evidence>
<dbReference type="AlphaFoldDB" id="A0A212F991"/>
<evidence type="ECO:0000256" key="9">
    <source>
        <dbReference type="ARBA" id="ARBA00023136"/>
    </source>
</evidence>
<dbReference type="Gene3D" id="1.10.1090.10">
    <property type="entry name" value="Cytochrome b-c1 complex subunit 7"/>
    <property type="match status" value="1"/>
</dbReference>
<comment type="function">
    <text evidence="12">Component of the ubiquinol-cytochrome c oxidoreductase, a multisubunit transmembrane complex that is part of the mitochondrial electron transport chain which drives oxidative phosphorylation.</text>
</comment>
<dbReference type="EMBL" id="AGBW02009627">
    <property type="protein sequence ID" value="OWR50290.1"/>
    <property type="molecule type" value="Genomic_DNA"/>
</dbReference>
<evidence type="ECO:0000256" key="10">
    <source>
        <dbReference type="ARBA" id="ARBA00038521"/>
    </source>
</evidence>
<dbReference type="SUPFAM" id="SSF81524">
    <property type="entry name" value="14 kDa protein of cytochrome bc1 complex (Ubiquinol-cytochrome c reductase)"/>
    <property type="match status" value="1"/>
</dbReference>
<evidence type="ECO:0000256" key="8">
    <source>
        <dbReference type="ARBA" id="ARBA00023128"/>
    </source>
</evidence>